<sequence length="111" mass="12391">MTPDLTTPQTIGISSALVGACLLFLLGFFTALAWREQILPYLYRHGILIPPIRRLRPQEPAPFPAHYILPYASTEQLLDNPIPAVPGGLQQRPPFHANSSDEFPAHLWLLP</sequence>
<dbReference type="AlphaFoldDB" id="A0A284S3Z9"/>
<dbReference type="Proteomes" id="UP000219338">
    <property type="component" value="Unassembled WGS sequence"/>
</dbReference>
<evidence type="ECO:0000313" key="3">
    <source>
        <dbReference type="Proteomes" id="UP000219338"/>
    </source>
</evidence>
<keyword evidence="1" id="KW-0812">Transmembrane</keyword>
<keyword evidence="1" id="KW-1133">Transmembrane helix</keyword>
<accession>A0A284S3Z9</accession>
<gene>
    <name evidence="2" type="ORF">ARMOST_19243</name>
</gene>
<proteinExistence type="predicted"/>
<reference evidence="3" key="1">
    <citation type="journal article" date="2017" name="Nat. Ecol. Evol.">
        <title>Genome expansion and lineage-specific genetic innovations in the forest pathogenic fungi Armillaria.</title>
        <authorList>
            <person name="Sipos G."/>
            <person name="Prasanna A.N."/>
            <person name="Walter M.C."/>
            <person name="O'Connor E."/>
            <person name="Balint B."/>
            <person name="Krizsan K."/>
            <person name="Kiss B."/>
            <person name="Hess J."/>
            <person name="Varga T."/>
            <person name="Slot J."/>
            <person name="Riley R."/>
            <person name="Boka B."/>
            <person name="Rigling D."/>
            <person name="Barry K."/>
            <person name="Lee J."/>
            <person name="Mihaltcheva S."/>
            <person name="LaButti K."/>
            <person name="Lipzen A."/>
            <person name="Waldron R."/>
            <person name="Moloney N.M."/>
            <person name="Sperisen C."/>
            <person name="Kredics L."/>
            <person name="Vagvoelgyi C."/>
            <person name="Patrignani A."/>
            <person name="Fitzpatrick D."/>
            <person name="Nagy I."/>
            <person name="Doyle S."/>
            <person name="Anderson J.B."/>
            <person name="Grigoriev I.V."/>
            <person name="Gueldener U."/>
            <person name="Muensterkoetter M."/>
            <person name="Nagy L.G."/>
        </authorList>
    </citation>
    <scope>NUCLEOTIDE SEQUENCE [LARGE SCALE GENOMIC DNA]</scope>
    <source>
        <strain evidence="3">C18/9</strain>
    </source>
</reference>
<protein>
    <submittedName>
        <fullName evidence="2">Uncharacterized protein</fullName>
    </submittedName>
</protein>
<keyword evidence="1" id="KW-0472">Membrane</keyword>
<evidence type="ECO:0000313" key="2">
    <source>
        <dbReference type="EMBL" id="SJL15738.1"/>
    </source>
</evidence>
<keyword evidence="3" id="KW-1185">Reference proteome</keyword>
<evidence type="ECO:0000256" key="1">
    <source>
        <dbReference type="SAM" id="Phobius"/>
    </source>
</evidence>
<name>A0A284S3Z9_ARMOS</name>
<dbReference type="EMBL" id="FUEG01000030">
    <property type="protein sequence ID" value="SJL15738.1"/>
    <property type="molecule type" value="Genomic_DNA"/>
</dbReference>
<dbReference type="STRING" id="47428.A0A284S3Z9"/>
<feature type="transmembrane region" description="Helical" evidence="1">
    <location>
        <begin position="12"/>
        <end position="34"/>
    </location>
</feature>
<organism evidence="2 3">
    <name type="scientific">Armillaria ostoyae</name>
    <name type="common">Armillaria root rot fungus</name>
    <dbReference type="NCBI Taxonomy" id="47428"/>
    <lineage>
        <taxon>Eukaryota</taxon>
        <taxon>Fungi</taxon>
        <taxon>Dikarya</taxon>
        <taxon>Basidiomycota</taxon>
        <taxon>Agaricomycotina</taxon>
        <taxon>Agaricomycetes</taxon>
        <taxon>Agaricomycetidae</taxon>
        <taxon>Agaricales</taxon>
        <taxon>Marasmiineae</taxon>
        <taxon>Physalacriaceae</taxon>
        <taxon>Armillaria</taxon>
    </lineage>
</organism>